<dbReference type="EMBL" id="CP017839">
    <property type="protein sequence ID" value="APA95749.1"/>
    <property type="molecule type" value="Genomic_DNA"/>
</dbReference>
<accession>A0ABC8ANY1</accession>
<evidence type="ECO:0000313" key="3">
    <source>
        <dbReference type="Proteomes" id="UP000180166"/>
    </source>
</evidence>
<organism evidence="2 3">
    <name type="scientific">Nocardia seriolae</name>
    <dbReference type="NCBI Taxonomy" id="37332"/>
    <lineage>
        <taxon>Bacteria</taxon>
        <taxon>Bacillati</taxon>
        <taxon>Actinomycetota</taxon>
        <taxon>Actinomycetes</taxon>
        <taxon>Mycobacteriales</taxon>
        <taxon>Nocardiaceae</taxon>
        <taxon>Nocardia</taxon>
    </lineage>
</organism>
<proteinExistence type="predicted"/>
<feature type="domain" description="DUF397" evidence="1">
    <location>
        <begin position="4"/>
        <end position="56"/>
    </location>
</feature>
<evidence type="ECO:0000313" key="2">
    <source>
        <dbReference type="EMBL" id="APA95749.1"/>
    </source>
</evidence>
<gene>
    <name evidence="2" type="ORF">NS506_01680</name>
</gene>
<dbReference type="AlphaFoldDB" id="A0ABC8ANY1"/>
<evidence type="ECO:0000259" key="1">
    <source>
        <dbReference type="Pfam" id="PF04149"/>
    </source>
</evidence>
<dbReference type="Proteomes" id="UP000180166">
    <property type="component" value="Chromosome"/>
</dbReference>
<dbReference type="KEGG" id="nsr:NS506_01680"/>
<dbReference type="GeneID" id="93370535"/>
<sequence>MSTEFFKSTFSGGEGTCVEIAHRTDRVVIRDSKYAGPPHIQPILEIVAALWPTFLDLVLSGESGRIGDRLSLNLSADGSATIDDAQGFTLDFDPAEWTAFTKGVVNGEFTF</sequence>
<dbReference type="Pfam" id="PF04149">
    <property type="entry name" value="DUF397"/>
    <property type="match status" value="1"/>
</dbReference>
<dbReference type="InterPro" id="IPR007278">
    <property type="entry name" value="DUF397"/>
</dbReference>
<protein>
    <recommendedName>
        <fullName evidence="1">DUF397 domain-containing protein</fullName>
    </recommendedName>
</protein>
<name>A0ABC8ANY1_9NOCA</name>
<reference evidence="2 3" key="1">
    <citation type="submission" date="2016-10" db="EMBL/GenBank/DDBJ databases">
        <title>Genome sequence of Nocardia seriolae strain EM150506, isolated from Anguila japonica.</title>
        <authorList>
            <person name="Han H.-J."/>
        </authorList>
    </citation>
    <scope>NUCLEOTIDE SEQUENCE [LARGE SCALE GENOMIC DNA]</scope>
    <source>
        <strain evidence="2 3">EM150506</strain>
    </source>
</reference>
<dbReference type="RefSeq" id="WP_033088791.1">
    <property type="nucleotide sequence ID" value="NZ_AP017900.1"/>
</dbReference>